<sequence>MSRCRGLLSHLSKRQPRYHRWLSNGIAHTNNSAGVASDSTVAPSQVLRYALSGDLETHTTSRKTTQLKINDKLELILSKRKLGKEHKYGSLISLPGSARVPTELRNVSDLQELKLWFEQFIVAGFWPSSELKVSLKDALLRCEKLSSSLEILSVLTTVISRLKDAEIPIHEPIRVAGLHYAFQSFSAPAIRHHLATSKTPLDPKTTDELTQCLLQTLRTVRLADPAYDTGPMLELVAERTSSISSPEPTFLNLARFGEGSNSPFIELLCELGVKKAHKQLWNNLMEYISNIKRSPEGVTSGMVNDAYKCILIFLKFGRTDYAMSCMDDISKCVKDTSPSLHVSTELAAFLNEKGLIVPAIVERPIQEALNQALEQQGSESTDDAKFDDGMTDFSIVQSLLARINDNGTSVSASKVAVLIDALNDCAGLTIPLFTESFENGDVEYAWSPQWIPGVSDSAMMSLSLQGSRTLGLLRAQIVSRGIIVDSERSRNLVQLGHLVRREFISYNTQKDETNPWTKTGYLVVFDRISAEYLLIYMGEDIKIIDPEHRPHSEQSPLIDYKQHPLLGSLSHIAMPTSIQDLNRDIRDVMTPVKNAASLYVLDLDPGVSLQP</sequence>
<evidence type="ECO:0000313" key="1">
    <source>
        <dbReference type="EMBL" id="KFX47081.1"/>
    </source>
</evidence>
<name>A0A093VK95_TALMA</name>
<gene>
    <name evidence="1" type="ORF">GQ26_0161240</name>
</gene>
<protein>
    <submittedName>
        <fullName evidence="1">Uncharacterized protein</fullName>
    </submittedName>
</protein>
<dbReference type="eggNOG" id="ENOG502RNIF">
    <property type="taxonomic scope" value="Eukaryota"/>
</dbReference>
<organism evidence="1">
    <name type="scientific">Talaromyces marneffei PM1</name>
    <dbReference type="NCBI Taxonomy" id="1077442"/>
    <lineage>
        <taxon>Eukaryota</taxon>
        <taxon>Fungi</taxon>
        <taxon>Dikarya</taxon>
        <taxon>Ascomycota</taxon>
        <taxon>Pezizomycotina</taxon>
        <taxon>Eurotiomycetes</taxon>
        <taxon>Eurotiomycetidae</taxon>
        <taxon>Eurotiales</taxon>
        <taxon>Trichocomaceae</taxon>
        <taxon>Talaromyces</taxon>
        <taxon>Talaromyces sect. Talaromyces</taxon>
    </lineage>
</organism>
<dbReference type="HOGENOM" id="CLU_446955_0_0_1"/>
<dbReference type="AlphaFoldDB" id="A0A093VK95"/>
<comment type="caution">
    <text evidence="1">The sequence shown here is derived from an EMBL/GenBank/DDBJ whole genome shotgun (WGS) entry which is preliminary data.</text>
</comment>
<dbReference type="EMBL" id="JPOX01000016">
    <property type="protein sequence ID" value="KFX47081.1"/>
    <property type="molecule type" value="Genomic_DNA"/>
</dbReference>
<accession>A0A093VK95</accession>
<reference evidence="1" key="1">
    <citation type="journal article" date="2014" name="PLoS Genet.">
        <title>Signature Gene Expression Reveals Novel Clues to the Molecular Mechanisms of Dimorphic Transition in Penicillium marneffei.</title>
        <authorList>
            <person name="Yang E."/>
            <person name="Wang G."/>
            <person name="Cai J."/>
            <person name="Woo P.C."/>
            <person name="Lau S.K."/>
            <person name="Yuen K.-Y."/>
            <person name="Chow W.-N."/>
            <person name="Lin X."/>
        </authorList>
    </citation>
    <scope>NUCLEOTIDE SEQUENCE [LARGE SCALE GENOMIC DNA]</scope>
    <source>
        <strain evidence="1">PM1</strain>
    </source>
</reference>
<proteinExistence type="predicted"/>